<dbReference type="GO" id="GO:0017004">
    <property type="term" value="P:cytochrome complex assembly"/>
    <property type="evidence" value="ECO:0007669"/>
    <property type="project" value="InterPro"/>
</dbReference>
<sequence length="258" mass="27959">MPDAISLLFPAFIAGILTFLAPCTLPLVPAYLGFISGASAKDLEDPHVRPQIRKKVLMNGIFYVLGFSVIFIGLGVLFGLGGSALAQYQDVLERIGGVFILFFGLYLVGILERIPVLQKILSSEHRFKLPSSLKPGTPSSSFIFGATFAFGWTPCVGPILGSILFLASSTATVWQGALLLSVFSLGLAIPFLLIALGIGHATQTIKKLTRILPYVSIVGGVMLIALGILLVTDSLSIWLSWSYQLFEVFQYERLLDYL</sequence>
<feature type="transmembrane region" description="Helical" evidence="6">
    <location>
        <begin position="211"/>
        <end position="231"/>
    </location>
</feature>
<feature type="transmembrane region" description="Helical" evidence="6">
    <location>
        <begin position="142"/>
        <end position="167"/>
    </location>
</feature>
<feature type="transmembrane region" description="Helical" evidence="6">
    <location>
        <begin position="98"/>
        <end position="121"/>
    </location>
</feature>
<feature type="transmembrane region" description="Helical" evidence="6">
    <location>
        <begin position="56"/>
        <end position="78"/>
    </location>
</feature>
<dbReference type="InterPro" id="IPR051790">
    <property type="entry name" value="Cytochrome_c-biogenesis_DsbD"/>
</dbReference>
<protein>
    <submittedName>
        <fullName evidence="8">Cytochrome C biogenesis protein</fullName>
    </submittedName>
</protein>
<proteinExistence type="inferred from homology"/>
<feature type="transmembrane region" description="Helical" evidence="6">
    <location>
        <begin position="12"/>
        <end position="35"/>
    </location>
</feature>
<evidence type="ECO:0000313" key="9">
    <source>
        <dbReference type="Proteomes" id="UP000231436"/>
    </source>
</evidence>
<feature type="domain" description="Cytochrome C biogenesis protein transmembrane" evidence="7">
    <location>
        <begin position="8"/>
        <end position="232"/>
    </location>
</feature>
<dbReference type="InterPro" id="IPR003834">
    <property type="entry name" value="Cyt_c_assmbl_TM_dom"/>
</dbReference>
<keyword evidence="5 6" id="KW-0472">Membrane</keyword>
<keyword evidence="4 6" id="KW-1133">Transmembrane helix</keyword>
<evidence type="ECO:0000256" key="5">
    <source>
        <dbReference type="ARBA" id="ARBA00023136"/>
    </source>
</evidence>
<keyword evidence="3 6" id="KW-0812">Transmembrane</keyword>
<dbReference type="GO" id="GO:0016020">
    <property type="term" value="C:membrane"/>
    <property type="evidence" value="ECO:0007669"/>
    <property type="project" value="UniProtKB-SubCell"/>
</dbReference>
<comment type="caution">
    <text evidence="8">The sequence shown here is derived from an EMBL/GenBank/DDBJ whole genome shotgun (WGS) entry which is preliminary data.</text>
</comment>
<evidence type="ECO:0000256" key="1">
    <source>
        <dbReference type="ARBA" id="ARBA00004141"/>
    </source>
</evidence>
<dbReference type="PANTHER" id="PTHR31272">
    <property type="entry name" value="CYTOCHROME C-TYPE BIOGENESIS PROTEIN HI_1454-RELATED"/>
    <property type="match status" value="1"/>
</dbReference>
<organism evidence="8 9">
    <name type="scientific">Candidatus Uhrbacteria bacterium CG10_big_fil_rev_8_21_14_0_10_48_16</name>
    <dbReference type="NCBI Taxonomy" id="1975038"/>
    <lineage>
        <taxon>Bacteria</taxon>
        <taxon>Candidatus Uhriibacteriota</taxon>
    </lineage>
</organism>
<dbReference type="Pfam" id="PF02683">
    <property type="entry name" value="DsbD_TM"/>
    <property type="match status" value="1"/>
</dbReference>
<dbReference type="EMBL" id="PFEU01000006">
    <property type="protein sequence ID" value="PJE77161.1"/>
    <property type="molecule type" value="Genomic_DNA"/>
</dbReference>
<name>A0A2M8LI97_9BACT</name>
<evidence type="ECO:0000256" key="6">
    <source>
        <dbReference type="SAM" id="Phobius"/>
    </source>
</evidence>
<dbReference type="AlphaFoldDB" id="A0A2M8LI97"/>
<feature type="transmembrane region" description="Helical" evidence="6">
    <location>
        <begin position="173"/>
        <end position="199"/>
    </location>
</feature>
<comment type="similarity">
    <text evidence="2">Belongs to the DsbD family.</text>
</comment>
<comment type="subcellular location">
    <subcellularLocation>
        <location evidence="1">Membrane</location>
        <topology evidence="1">Multi-pass membrane protein</topology>
    </subcellularLocation>
</comment>
<evidence type="ECO:0000256" key="4">
    <source>
        <dbReference type="ARBA" id="ARBA00022989"/>
    </source>
</evidence>
<evidence type="ECO:0000256" key="2">
    <source>
        <dbReference type="ARBA" id="ARBA00006143"/>
    </source>
</evidence>
<gene>
    <name evidence="8" type="ORF">COV05_00940</name>
</gene>
<evidence type="ECO:0000256" key="3">
    <source>
        <dbReference type="ARBA" id="ARBA00022692"/>
    </source>
</evidence>
<evidence type="ECO:0000313" key="8">
    <source>
        <dbReference type="EMBL" id="PJE77161.1"/>
    </source>
</evidence>
<reference evidence="9" key="1">
    <citation type="submission" date="2017-09" db="EMBL/GenBank/DDBJ databases">
        <title>Depth-based differentiation of microbial function through sediment-hosted aquifers and enrichment of novel symbionts in the deep terrestrial subsurface.</title>
        <authorList>
            <person name="Probst A.J."/>
            <person name="Ladd B."/>
            <person name="Jarett J.K."/>
            <person name="Geller-Mcgrath D.E."/>
            <person name="Sieber C.M.K."/>
            <person name="Emerson J.B."/>
            <person name="Anantharaman K."/>
            <person name="Thomas B.C."/>
            <person name="Malmstrom R."/>
            <person name="Stieglmeier M."/>
            <person name="Klingl A."/>
            <person name="Woyke T."/>
            <person name="Ryan C.M."/>
            <person name="Banfield J.F."/>
        </authorList>
    </citation>
    <scope>NUCLEOTIDE SEQUENCE [LARGE SCALE GENOMIC DNA]</scope>
</reference>
<accession>A0A2M8LI97</accession>
<dbReference type="Proteomes" id="UP000231436">
    <property type="component" value="Unassembled WGS sequence"/>
</dbReference>
<evidence type="ECO:0000259" key="7">
    <source>
        <dbReference type="Pfam" id="PF02683"/>
    </source>
</evidence>
<dbReference type="PANTHER" id="PTHR31272:SF4">
    <property type="entry name" value="CYTOCHROME C-TYPE BIOGENESIS PROTEIN HI_1454-RELATED"/>
    <property type="match status" value="1"/>
</dbReference>